<dbReference type="SUPFAM" id="SSF49464">
    <property type="entry name" value="Carboxypeptidase regulatory domain-like"/>
    <property type="match status" value="1"/>
</dbReference>
<keyword evidence="11" id="KW-0675">Receptor</keyword>
<reference evidence="11 12" key="1">
    <citation type="submission" date="2020-05" db="EMBL/GenBank/DDBJ databases">
        <title>Mucilaginibacter mali sp. nov.</title>
        <authorList>
            <person name="Kim H.S."/>
            <person name="Lee K.C."/>
            <person name="Suh M.K."/>
            <person name="Kim J.-S."/>
            <person name="Han K.-I."/>
            <person name="Eom M.K."/>
            <person name="Shin Y.K."/>
            <person name="Lee J.-S."/>
        </authorList>
    </citation>
    <scope>NUCLEOTIDE SEQUENCE [LARGE SCALE GENOMIC DNA]</scope>
    <source>
        <strain evidence="11 12">G2-14</strain>
    </source>
</reference>
<dbReference type="GO" id="GO:0015344">
    <property type="term" value="F:siderophore uptake transmembrane transporter activity"/>
    <property type="evidence" value="ECO:0007669"/>
    <property type="project" value="TreeGrafter"/>
</dbReference>
<keyword evidence="7" id="KW-0998">Cell outer membrane</keyword>
<evidence type="ECO:0000313" key="12">
    <source>
        <dbReference type="Proteomes" id="UP000505355"/>
    </source>
</evidence>
<feature type="region of interest" description="Disordered" evidence="8">
    <location>
        <begin position="422"/>
        <end position="441"/>
    </location>
</feature>
<evidence type="ECO:0000256" key="9">
    <source>
        <dbReference type="SAM" id="SignalP"/>
    </source>
</evidence>
<evidence type="ECO:0000313" key="11">
    <source>
        <dbReference type="EMBL" id="QKJ31946.1"/>
    </source>
</evidence>
<evidence type="ECO:0000256" key="4">
    <source>
        <dbReference type="ARBA" id="ARBA00022692"/>
    </source>
</evidence>
<dbReference type="GO" id="GO:0044718">
    <property type="term" value="P:siderophore transmembrane transport"/>
    <property type="evidence" value="ECO:0007669"/>
    <property type="project" value="TreeGrafter"/>
</dbReference>
<gene>
    <name evidence="11" type="ORF">HQ865_19975</name>
</gene>
<dbReference type="EMBL" id="CP054139">
    <property type="protein sequence ID" value="QKJ31946.1"/>
    <property type="molecule type" value="Genomic_DNA"/>
</dbReference>
<evidence type="ECO:0000256" key="5">
    <source>
        <dbReference type="ARBA" id="ARBA00022729"/>
    </source>
</evidence>
<dbReference type="InterPro" id="IPR041700">
    <property type="entry name" value="OMP_b-brl_3"/>
</dbReference>
<dbReference type="Proteomes" id="UP000505355">
    <property type="component" value="Chromosome"/>
</dbReference>
<dbReference type="Gene3D" id="2.60.40.1120">
    <property type="entry name" value="Carboxypeptidase-like, regulatory domain"/>
    <property type="match status" value="1"/>
</dbReference>
<feature type="domain" description="Outer membrane protein beta-barrel" evidence="10">
    <location>
        <begin position="393"/>
        <end position="802"/>
    </location>
</feature>
<accession>A0A7D4Q348</accession>
<comment type="subcellular location">
    <subcellularLocation>
        <location evidence="1">Cell outer membrane</location>
        <topology evidence="1">Multi-pass membrane protein</topology>
    </subcellularLocation>
</comment>
<dbReference type="SUPFAM" id="SSF56935">
    <property type="entry name" value="Porins"/>
    <property type="match status" value="1"/>
</dbReference>
<dbReference type="Pfam" id="PF13620">
    <property type="entry name" value="CarboxypepD_reg"/>
    <property type="match status" value="1"/>
</dbReference>
<dbReference type="Gene3D" id="2.170.130.10">
    <property type="entry name" value="TonB-dependent receptor, plug domain"/>
    <property type="match status" value="1"/>
</dbReference>
<dbReference type="Pfam" id="PF14905">
    <property type="entry name" value="OMP_b-brl_3"/>
    <property type="match status" value="1"/>
</dbReference>
<dbReference type="AlphaFoldDB" id="A0A7D4Q348"/>
<keyword evidence="3" id="KW-1134">Transmembrane beta strand</keyword>
<dbReference type="KEGG" id="mmab:HQ865_19975"/>
<evidence type="ECO:0000256" key="2">
    <source>
        <dbReference type="ARBA" id="ARBA00022448"/>
    </source>
</evidence>
<keyword evidence="6" id="KW-0472">Membrane</keyword>
<dbReference type="PANTHER" id="PTHR30069:SF29">
    <property type="entry name" value="HEMOGLOBIN AND HEMOGLOBIN-HAPTOGLOBIN-BINDING PROTEIN 1-RELATED"/>
    <property type="match status" value="1"/>
</dbReference>
<organism evidence="11 12">
    <name type="scientific">Mucilaginibacter mali</name>
    <dbReference type="NCBI Taxonomy" id="2740462"/>
    <lineage>
        <taxon>Bacteria</taxon>
        <taxon>Pseudomonadati</taxon>
        <taxon>Bacteroidota</taxon>
        <taxon>Sphingobacteriia</taxon>
        <taxon>Sphingobacteriales</taxon>
        <taxon>Sphingobacteriaceae</taxon>
        <taxon>Mucilaginibacter</taxon>
    </lineage>
</organism>
<dbReference type="InterPro" id="IPR036942">
    <property type="entry name" value="Beta-barrel_TonB_sf"/>
</dbReference>
<dbReference type="InterPro" id="IPR008969">
    <property type="entry name" value="CarboxyPept-like_regulatory"/>
</dbReference>
<evidence type="ECO:0000259" key="10">
    <source>
        <dbReference type="Pfam" id="PF14905"/>
    </source>
</evidence>
<evidence type="ECO:0000256" key="7">
    <source>
        <dbReference type="ARBA" id="ARBA00023237"/>
    </source>
</evidence>
<dbReference type="Gene3D" id="2.40.170.20">
    <property type="entry name" value="TonB-dependent receptor, beta-barrel domain"/>
    <property type="match status" value="1"/>
</dbReference>
<proteinExistence type="predicted"/>
<dbReference type="InterPro" id="IPR039426">
    <property type="entry name" value="TonB-dep_rcpt-like"/>
</dbReference>
<feature type="compositionally biased region" description="Polar residues" evidence="8">
    <location>
        <begin position="428"/>
        <end position="439"/>
    </location>
</feature>
<keyword evidence="5 9" id="KW-0732">Signal</keyword>
<keyword evidence="4" id="KW-0812">Transmembrane</keyword>
<protein>
    <submittedName>
        <fullName evidence="11">TonB-dependent receptor</fullName>
    </submittedName>
</protein>
<dbReference type="RefSeq" id="WP_173416600.1">
    <property type="nucleotide sequence ID" value="NZ_CP054139.1"/>
</dbReference>
<feature type="chain" id="PRO_5028852319" evidence="9">
    <location>
        <begin position="27"/>
        <end position="829"/>
    </location>
</feature>
<feature type="signal peptide" evidence="9">
    <location>
        <begin position="1"/>
        <end position="26"/>
    </location>
</feature>
<dbReference type="PANTHER" id="PTHR30069">
    <property type="entry name" value="TONB-DEPENDENT OUTER MEMBRANE RECEPTOR"/>
    <property type="match status" value="1"/>
</dbReference>
<sequence>MQLKFTKYIIAICCVALFQLASQAQNAPKYKGRVSGRVTDSITKTPVDFATISIYKMGATAPFNGISADAKGNYTITNIPAGTYKVTVEFLGYKRKTIQPVTITDAAPNVSLGNVLLAGSQTTLNTVNVVGQAPVIENKIDKLVYNATNDLTAQGGVALDVLKKVPMVTVDIDGNVELQGSPSIRFLINGKPSSIFGASLADALQSIPASQIKNIEVITSPGAKYDASGTGGIINIVLKSSKVQGFNGSMNLSAGTRLENGSLNLNARRGNAGINAYISGNEQLNTVGKSSSLRTSYNNSRDTLTQFLQDGSSGFKRSGYQTGISFNWSISKKDELTAAVSHNESNNLNNGLTSQDQSTRGLSGNLIADLMNLRTSNSNGHERSTDMSLEYKKTFKKEGQELSFQYDASFGNNTADAFQRQDYLTGGKPSTGTNSSNPGKENEINLSLDYAHPVTDDIMIEGGLKTVIESLSSNTVTDTLLANGGYARNANQTYGFNYHRNIYAAYLSASAGFFNNFIEAKAGLRYERTNTRIDFPGAVIPGYNIFAPSFVLQHKLDKTQSIKAAYSFRIERPDYGEVNPFYNISDPRNISTGNPNLRPELGHNYELGYSKSFAKGGNIYAGAVYRYNTDDIQGYTTFFPVLNINGTQYTNVSLSQRTNIGSQTSIGINIFGSVPVTSKLNLRTNIQAGSRSNSNPGNATVTAFSYRVNLNASYEFSNNFVAEVFGNYNARQKTIQGTRPGFGFYNIALRRQFMNKKASLGLTAANPFSQYVNQTATAFGPNFNQSSLRQVPYRSFGISLSYKFGKLEFKKEKDDNNGGPQQVLPDQGN</sequence>
<keyword evidence="12" id="KW-1185">Reference proteome</keyword>
<evidence type="ECO:0000256" key="6">
    <source>
        <dbReference type="ARBA" id="ARBA00023136"/>
    </source>
</evidence>
<dbReference type="InterPro" id="IPR037066">
    <property type="entry name" value="Plug_dom_sf"/>
</dbReference>
<evidence type="ECO:0000256" key="8">
    <source>
        <dbReference type="SAM" id="MobiDB-lite"/>
    </source>
</evidence>
<name>A0A7D4Q348_9SPHI</name>
<keyword evidence="2" id="KW-0813">Transport</keyword>
<dbReference type="GO" id="GO:0009279">
    <property type="term" value="C:cell outer membrane"/>
    <property type="evidence" value="ECO:0007669"/>
    <property type="project" value="UniProtKB-SubCell"/>
</dbReference>
<evidence type="ECO:0000256" key="1">
    <source>
        <dbReference type="ARBA" id="ARBA00004571"/>
    </source>
</evidence>
<evidence type="ECO:0000256" key="3">
    <source>
        <dbReference type="ARBA" id="ARBA00022452"/>
    </source>
</evidence>